<dbReference type="SMART" id="SM00956">
    <property type="entry name" value="RQC"/>
    <property type="match status" value="1"/>
</dbReference>
<dbReference type="Pfam" id="PF00570">
    <property type="entry name" value="HRDC"/>
    <property type="match status" value="1"/>
</dbReference>
<evidence type="ECO:0000256" key="5">
    <source>
        <dbReference type="ARBA" id="ARBA00022741"/>
    </source>
</evidence>
<dbReference type="PROSITE" id="PS50967">
    <property type="entry name" value="HRDC"/>
    <property type="match status" value="1"/>
</dbReference>
<dbReference type="Pfam" id="PF09382">
    <property type="entry name" value="RQC"/>
    <property type="match status" value="1"/>
</dbReference>
<feature type="domain" description="HRDC" evidence="18">
    <location>
        <begin position="514"/>
        <end position="594"/>
    </location>
</feature>
<dbReference type="SMART" id="SM00487">
    <property type="entry name" value="DEXDc"/>
    <property type="match status" value="1"/>
</dbReference>
<dbReference type="PANTHER" id="PTHR13710:SF105">
    <property type="entry name" value="ATP-DEPENDENT DNA HELICASE Q1"/>
    <property type="match status" value="1"/>
</dbReference>
<evidence type="ECO:0000313" key="22">
    <source>
        <dbReference type="Proteomes" id="UP001389717"/>
    </source>
</evidence>
<evidence type="ECO:0000256" key="6">
    <source>
        <dbReference type="ARBA" id="ARBA00022763"/>
    </source>
</evidence>
<keyword evidence="12" id="KW-0233">DNA recombination</keyword>
<dbReference type="InterPro" id="IPR010997">
    <property type="entry name" value="HRDC-like_sf"/>
</dbReference>
<dbReference type="SUPFAM" id="SSF47819">
    <property type="entry name" value="HRDC-like"/>
    <property type="match status" value="1"/>
</dbReference>
<dbReference type="PANTHER" id="PTHR13710">
    <property type="entry name" value="DNA HELICASE RECQ FAMILY MEMBER"/>
    <property type="match status" value="1"/>
</dbReference>
<evidence type="ECO:0000256" key="3">
    <source>
        <dbReference type="ARBA" id="ARBA00005446"/>
    </source>
</evidence>
<dbReference type="InterPro" id="IPR001650">
    <property type="entry name" value="Helicase_C-like"/>
</dbReference>
<dbReference type="Pfam" id="PF14493">
    <property type="entry name" value="HTH_40"/>
    <property type="match status" value="1"/>
</dbReference>
<dbReference type="Pfam" id="PF00271">
    <property type="entry name" value="Helicase_C"/>
    <property type="match status" value="1"/>
</dbReference>
<dbReference type="InterPro" id="IPR004589">
    <property type="entry name" value="DNA_helicase_ATP-dep_RecQ"/>
</dbReference>
<proteinExistence type="inferred from homology"/>
<keyword evidence="8 21" id="KW-0347">Helicase</keyword>
<comment type="similarity">
    <text evidence="3">Belongs to the helicase family. RecQ subfamily.</text>
</comment>
<accession>A0ABU9K8G6</accession>
<keyword evidence="7 21" id="KW-0378">Hydrolase</keyword>
<evidence type="ECO:0000256" key="14">
    <source>
        <dbReference type="ARBA" id="ARBA00023235"/>
    </source>
</evidence>
<evidence type="ECO:0000259" key="20">
    <source>
        <dbReference type="PROSITE" id="PS51194"/>
    </source>
</evidence>
<comment type="catalytic activity">
    <reaction evidence="15">
        <text>Couples ATP hydrolysis with the unwinding of duplex DNA by translocating in the 3'-5' direction.</text>
        <dbReference type="EC" id="5.6.2.4"/>
    </reaction>
</comment>
<dbReference type="EMBL" id="JBBYAF010000009">
    <property type="protein sequence ID" value="MEL3971978.1"/>
    <property type="molecule type" value="Genomic_DNA"/>
</dbReference>
<dbReference type="InterPro" id="IPR036390">
    <property type="entry name" value="WH_DNA-bd_sf"/>
</dbReference>
<keyword evidence="13" id="KW-0234">DNA repair</keyword>
<evidence type="ECO:0000313" key="21">
    <source>
        <dbReference type="EMBL" id="MEL3971978.1"/>
    </source>
</evidence>
<dbReference type="CDD" id="cd17920">
    <property type="entry name" value="DEXHc_RecQ"/>
    <property type="match status" value="1"/>
</dbReference>
<dbReference type="Gene3D" id="1.10.10.10">
    <property type="entry name" value="Winged helix-like DNA-binding domain superfamily/Winged helix DNA-binding domain"/>
    <property type="match status" value="1"/>
</dbReference>
<feature type="domain" description="Helicase ATP-binding" evidence="19">
    <location>
        <begin position="26"/>
        <end position="195"/>
    </location>
</feature>
<dbReference type="SUPFAM" id="SSF46785">
    <property type="entry name" value="Winged helix' DNA-binding domain"/>
    <property type="match status" value="1"/>
</dbReference>
<dbReference type="CDD" id="cd18794">
    <property type="entry name" value="SF2_C_RecQ"/>
    <property type="match status" value="1"/>
</dbReference>
<dbReference type="Proteomes" id="UP001389717">
    <property type="component" value="Unassembled WGS sequence"/>
</dbReference>
<dbReference type="SUPFAM" id="SSF52540">
    <property type="entry name" value="P-loop containing nucleoside triphosphate hydrolases"/>
    <property type="match status" value="1"/>
</dbReference>
<dbReference type="InterPro" id="IPR006293">
    <property type="entry name" value="DNA_helicase_ATP-dep_RecQ_bac"/>
</dbReference>
<keyword evidence="11" id="KW-0238">DNA-binding</keyword>
<dbReference type="PROSITE" id="PS51194">
    <property type="entry name" value="HELICASE_CTER"/>
    <property type="match status" value="1"/>
</dbReference>
<sequence length="713" mass="80724">MFKDAQDVLKQYFGYDEFRDGQGEIISNVLSGRNTAGIMPTGGGKSICYQVPAMLLDGVTLVISPLISLMKDQVDSLIFQGIPATYINSTLSASEVEERMEELALGEYKLLYIAPERLESSYFIKFLDSLNIPLVAVDEAHCLSQWGHDFRPSYLRINDAVNQLSSYPVILALTATATPQVQIDILNHLHIPAENKVLTGFQRTNLFFNVLKGEDRKHWVGQYVQRNSQQSGIIYCATRKEVENVHGYLVKKGMSAGKYHGGLSDSLRLQQQEAFLSDSVMVMVATNAFGMGINKSNVRYVLHYQIPKNMEAYYQEAGRAGRDGMESECILLFSPQDIQTQRYIIEQNVMNPDLHRNELQKLRDMVDFVHTESCLQNYILSYFGEEADAECGHCSNCLDDRETEDVTVKAQMVLSCMIRMNERFGTSLISGVLTGSKGKKIVDFGFDKLTTYGLLKGESQKEVGLFIDYLIAEGIIDVEGGSFPILKVSSKGKEVLLGERKVSRKKQVNPAPVLSDDDELFHVLRKLRKSIADEEGVPPFVIFSDKTLHDMCLKQPANDTEFLNVSGVGESKLERYGSLFINEMNAFLKKNEDYTRKVEQKESTPSSTHTRAKTDEPSHKFTYQLFRENKSIKDIAAEREMSTTTIENHIIRSYEEGMGKDWKVFFTDEEEAMIEEAVRKVGEKPLKPIKEELPEEISYFQIKGYLAKRRMSI</sequence>
<dbReference type="Pfam" id="PF00270">
    <property type="entry name" value="DEAD"/>
    <property type="match status" value="1"/>
</dbReference>
<reference evidence="21 22" key="1">
    <citation type="submission" date="2024-04" db="EMBL/GenBank/DDBJ databases">
        <title>Bacillus oryzaecorticis sp. nov., a moderately halophilic bacterium isolated from rice husks.</title>
        <authorList>
            <person name="Zhu H.-S."/>
        </authorList>
    </citation>
    <scope>NUCLEOTIDE SEQUENCE [LARGE SCALE GENOMIC DNA]</scope>
    <source>
        <strain evidence="21 22">ZC255</strain>
    </source>
</reference>
<dbReference type="GO" id="GO:0003678">
    <property type="term" value="F:DNA helicase activity"/>
    <property type="evidence" value="ECO:0007669"/>
    <property type="project" value="UniProtKB-EC"/>
</dbReference>
<dbReference type="Gene3D" id="3.40.50.300">
    <property type="entry name" value="P-loop containing nucleotide triphosphate hydrolases"/>
    <property type="match status" value="2"/>
</dbReference>
<dbReference type="SMART" id="SM00490">
    <property type="entry name" value="HELICc"/>
    <property type="match status" value="1"/>
</dbReference>
<dbReference type="InterPro" id="IPR018982">
    <property type="entry name" value="RQC_domain"/>
</dbReference>
<evidence type="ECO:0000256" key="2">
    <source>
        <dbReference type="ARBA" id="ARBA00001947"/>
    </source>
</evidence>
<dbReference type="NCBIfam" id="TIGR01389">
    <property type="entry name" value="recQ"/>
    <property type="match status" value="1"/>
</dbReference>
<protein>
    <recommendedName>
        <fullName evidence="16">DNA helicase RecQ</fullName>
        <ecNumber evidence="16">5.6.2.4</ecNumber>
    </recommendedName>
</protein>
<evidence type="ECO:0000256" key="4">
    <source>
        <dbReference type="ARBA" id="ARBA00022723"/>
    </source>
</evidence>
<keyword evidence="10" id="KW-0067">ATP-binding</keyword>
<dbReference type="Pfam" id="PF16124">
    <property type="entry name" value="RecQ_Zn_bind"/>
    <property type="match status" value="1"/>
</dbReference>
<keyword evidence="9" id="KW-0862">Zinc</keyword>
<dbReference type="PROSITE" id="PS51192">
    <property type="entry name" value="HELICASE_ATP_BIND_1"/>
    <property type="match status" value="1"/>
</dbReference>
<evidence type="ECO:0000256" key="13">
    <source>
        <dbReference type="ARBA" id="ARBA00023204"/>
    </source>
</evidence>
<dbReference type="RefSeq" id="WP_341981793.1">
    <property type="nucleotide sequence ID" value="NZ_JBBYAF010000009.1"/>
</dbReference>
<evidence type="ECO:0000256" key="10">
    <source>
        <dbReference type="ARBA" id="ARBA00022840"/>
    </source>
</evidence>
<evidence type="ECO:0000256" key="9">
    <source>
        <dbReference type="ARBA" id="ARBA00022833"/>
    </source>
</evidence>
<evidence type="ECO:0000259" key="19">
    <source>
        <dbReference type="PROSITE" id="PS51192"/>
    </source>
</evidence>
<feature type="domain" description="Helicase C-terminal" evidence="20">
    <location>
        <begin position="219"/>
        <end position="366"/>
    </location>
</feature>
<keyword evidence="5" id="KW-0547">Nucleotide-binding</keyword>
<dbReference type="InterPro" id="IPR029491">
    <property type="entry name" value="Helicase_HTH"/>
</dbReference>
<dbReference type="InterPro" id="IPR036388">
    <property type="entry name" value="WH-like_DNA-bd_sf"/>
</dbReference>
<dbReference type="InterPro" id="IPR014001">
    <property type="entry name" value="Helicase_ATP-bd"/>
</dbReference>
<evidence type="ECO:0000256" key="11">
    <source>
        <dbReference type="ARBA" id="ARBA00023125"/>
    </source>
</evidence>
<dbReference type="SMART" id="SM00341">
    <property type="entry name" value="HRDC"/>
    <property type="match status" value="1"/>
</dbReference>
<evidence type="ECO:0000256" key="16">
    <source>
        <dbReference type="NCBIfam" id="TIGR01389"/>
    </source>
</evidence>
<evidence type="ECO:0000256" key="12">
    <source>
        <dbReference type="ARBA" id="ARBA00023172"/>
    </source>
</evidence>
<dbReference type="Gene3D" id="1.10.150.80">
    <property type="entry name" value="HRDC domain"/>
    <property type="match status" value="1"/>
</dbReference>
<name>A0ABU9K8G6_9BACI</name>
<dbReference type="GO" id="GO:0016787">
    <property type="term" value="F:hydrolase activity"/>
    <property type="evidence" value="ECO:0007669"/>
    <property type="project" value="UniProtKB-KW"/>
</dbReference>
<evidence type="ECO:0000256" key="8">
    <source>
        <dbReference type="ARBA" id="ARBA00022806"/>
    </source>
</evidence>
<evidence type="ECO:0000256" key="1">
    <source>
        <dbReference type="ARBA" id="ARBA00001946"/>
    </source>
</evidence>
<organism evidence="21 22">
    <name type="scientific">Rossellomorea oryzaecorticis</name>
    <dbReference type="NCBI Taxonomy" id="1396505"/>
    <lineage>
        <taxon>Bacteria</taxon>
        <taxon>Bacillati</taxon>
        <taxon>Bacillota</taxon>
        <taxon>Bacilli</taxon>
        <taxon>Bacillales</taxon>
        <taxon>Bacillaceae</taxon>
        <taxon>Rossellomorea</taxon>
    </lineage>
</organism>
<comment type="cofactor">
    <cofactor evidence="1">
        <name>Mg(2+)</name>
        <dbReference type="ChEBI" id="CHEBI:18420"/>
    </cofactor>
</comment>
<dbReference type="InterPro" id="IPR002121">
    <property type="entry name" value="HRDC_dom"/>
</dbReference>
<feature type="region of interest" description="Disordered" evidence="17">
    <location>
        <begin position="596"/>
        <end position="618"/>
    </location>
</feature>
<dbReference type="InterPro" id="IPR044876">
    <property type="entry name" value="HRDC_dom_sf"/>
</dbReference>
<dbReference type="EC" id="5.6.2.4" evidence="16"/>
<evidence type="ECO:0000259" key="18">
    <source>
        <dbReference type="PROSITE" id="PS50967"/>
    </source>
</evidence>
<comment type="cofactor">
    <cofactor evidence="2">
        <name>Zn(2+)</name>
        <dbReference type="ChEBI" id="CHEBI:29105"/>
    </cofactor>
</comment>
<evidence type="ECO:0000256" key="15">
    <source>
        <dbReference type="ARBA" id="ARBA00034617"/>
    </source>
</evidence>
<evidence type="ECO:0000256" key="17">
    <source>
        <dbReference type="SAM" id="MobiDB-lite"/>
    </source>
</evidence>
<dbReference type="InterPro" id="IPR027417">
    <property type="entry name" value="P-loop_NTPase"/>
</dbReference>
<comment type="caution">
    <text evidence="21">The sequence shown here is derived from an EMBL/GenBank/DDBJ whole genome shotgun (WGS) entry which is preliminary data.</text>
</comment>
<keyword evidence="14" id="KW-0413">Isomerase</keyword>
<keyword evidence="22" id="KW-1185">Reference proteome</keyword>
<dbReference type="InterPro" id="IPR032284">
    <property type="entry name" value="RecQ_Zn-bd"/>
</dbReference>
<keyword evidence="4" id="KW-0479">Metal-binding</keyword>
<gene>
    <name evidence="21" type="primary">recQ</name>
    <name evidence="21" type="ORF">AAEO50_06785</name>
</gene>
<evidence type="ECO:0000256" key="7">
    <source>
        <dbReference type="ARBA" id="ARBA00022801"/>
    </source>
</evidence>
<dbReference type="InterPro" id="IPR011545">
    <property type="entry name" value="DEAD/DEAH_box_helicase_dom"/>
</dbReference>
<keyword evidence="6" id="KW-0227">DNA damage</keyword>
<dbReference type="NCBIfam" id="TIGR00614">
    <property type="entry name" value="recQ_fam"/>
    <property type="match status" value="1"/>
</dbReference>